<dbReference type="SUPFAM" id="SSF54695">
    <property type="entry name" value="POZ domain"/>
    <property type="match status" value="1"/>
</dbReference>
<organism evidence="2 3">
    <name type="scientific">Mycena pura</name>
    <dbReference type="NCBI Taxonomy" id="153505"/>
    <lineage>
        <taxon>Eukaryota</taxon>
        <taxon>Fungi</taxon>
        <taxon>Dikarya</taxon>
        <taxon>Basidiomycota</taxon>
        <taxon>Agaricomycotina</taxon>
        <taxon>Agaricomycetes</taxon>
        <taxon>Agaricomycetidae</taxon>
        <taxon>Agaricales</taxon>
        <taxon>Marasmiineae</taxon>
        <taxon>Mycenaceae</taxon>
        <taxon>Mycena</taxon>
    </lineage>
</organism>
<evidence type="ECO:0000313" key="2">
    <source>
        <dbReference type="EMBL" id="KAJ7212996.1"/>
    </source>
</evidence>
<feature type="domain" description="BTB" evidence="1">
    <location>
        <begin position="39"/>
        <end position="106"/>
    </location>
</feature>
<dbReference type="InterPro" id="IPR011333">
    <property type="entry name" value="SKP1/BTB/POZ_sf"/>
</dbReference>
<gene>
    <name evidence="2" type="ORF">GGX14DRAFT_619726</name>
</gene>
<dbReference type="EMBL" id="JARJCW010000022">
    <property type="protein sequence ID" value="KAJ7212996.1"/>
    <property type="molecule type" value="Genomic_DNA"/>
</dbReference>
<evidence type="ECO:0000259" key="1">
    <source>
        <dbReference type="PROSITE" id="PS50097"/>
    </source>
</evidence>
<protein>
    <recommendedName>
        <fullName evidence="1">BTB domain-containing protein</fullName>
    </recommendedName>
</protein>
<comment type="caution">
    <text evidence="2">The sequence shown here is derived from an EMBL/GenBank/DDBJ whole genome shotgun (WGS) entry which is preliminary data.</text>
</comment>
<reference evidence="2" key="1">
    <citation type="submission" date="2023-03" db="EMBL/GenBank/DDBJ databases">
        <title>Massive genome expansion in bonnet fungi (Mycena s.s.) driven by repeated elements and novel gene families across ecological guilds.</title>
        <authorList>
            <consortium name="Lawrence Berkeley National Laboratory"/>
            <person name="Harder C.B."/>
            <person name="Miyauchi S."/>
            <person name="Viragh M."/>
            <person name="Kuo A."/>
            <person name="Thoen E."/>
            <person name="Andreopoulos B."/>
            <person name="Lu D."/>
            <person name="Skrede I."/>
            <person name="Drula E."/>
            <person name="Henrissat B."/>
            <person name="Morin E."/>
            <person name="Kohler A."/>
            <person name="Barry K."/>
            <person name="LaButti K."/>
            <person name="Morin E."/>
            <person name="Salamov A."/>
            <person name="Lipzen A."/>
            <person name="Mereny Z."/>
            <person name="Hegedus B."/>
            <person name="Baldrian P."/>
            <person name="Stursova M."/>
            <person name="Weitz H."/>
            <person name="Taylor A."/>
            <person name="Grigoriev I.V."/>
            <person name="Nagy L.G."/>
            <person name="Martin F."/>
            <person name="Kauserud H."/>
        </authorList>
    </citation>
    <scope>NUCLEOTIDE SEQUENCE</scope>
    <source>
        <strain evidence="2">9144</strain>
    </source>
</reference>
<dbReference type="Pfam" id="PF00651">
    <property type="entry name" value="BTB"/>
    <property type="match status" value="1"/>
</dbReference>
<keyword evidence="3" id="KW-1185">Reference proteome</keyword>
<dbReference type="AlphaFoldDB" id="A0AAD6YC53"/>
<dbReference type="Proteomes" id="UP001219525">
    <property type="component" value="Unassembled WGS sequence"/>
</dbReference>
<evidence type="ECO:0000313" key="3">
    <source>
        <dbReference type="Proteomes" id="UP001219525"/>
    </source>
</evidence>
<dbReference type="InterPro" id="IPR000210">
    <property type="entry name" value="BTB/POZ_dom"/>
</dbReference>
<dbReference type="SMART" id="SM00225">
    <property type="entry name" value="BTB"/>
    <property type="match status" value="1"/>
</dbReference>
<dbReference type="PROSITE" id="PS50097">
    <property type="entry name" value="BTB"/>
    <property type="match status" value="1"/>
</dbReference>
<dbReference type="Gene3D" id="3.30.710.10">
    <property type="entry name" value="Potassium Channel Kv1.1, Chain A"/>
    <property type="match status" value="1"/>
</dbReference>
<proteinExistence type="predicted"/>
<sequence length="329" mass="37113">MSGHSHPTHESKPSSVLGSRLVRKHVDAIRYDEFWFHDGSIVFLVGSLMFRVHQTVLSAHSEVFAGLFLVPQPPADTKGQEMIEGCHVVQLHDPADEFIDLLKGIYRPSHFDTAPAELGDLLTWISGMLRLSTKYMISALRQQCVSILKTRFPTTFADYTAMISSPTRKHYKSDDVMRAARLAQECGVREILPYAYYCVARMGLTRIVADGGAADISWRDKTVCLVGRERLRWAEMSLSHAFLFAFRPAAGCTAPAQCGAARGPHKEWRMLEAARAPTPLRLFVRWEAMNVCRECVVHAQAQHQAGREEVWQHLPVIFELPAWEDLQKA</sequence>
<accession>A0AAD6YC53</accession>
<name>A0AAD6YC53_9AGAR</name>